<dbReference type="RefSeq" id="XP_052110762.1">
    <property type="nucleotide sequence ID" value="XM_052254802.1"/>
</dbReference>
<keyword evidence="2" id="KW-1185">Reference proteome</keyword>
<evidence type="ECO:0000259" key="1">
    <source>
        <dbReference type="Pfam" id="PF01693"/>
    </source>
</evidence>
<accession>A0A9C6WD31</accession>
<dbReference type="Pfam" id="PF01693">
    <property type="entry name" value="Cauli_VI"/>
    <property type="match status" value="1"/>
</dbReference>
<sequence length="171" mass="19338">MSSDGGWFPIYVVRRGCVPSMYRSWQECDQQVKSYQNSEHRGFCDLSEALAWLRSTIAPPARQPTRPVQPVRRKSSRLLEGAFCSIPSSQQVSSRAMVAGSRHCGGGDNSGQQGGYAMRDYNYRVLGRVTEQLNQVNTEEVDRLNERICSLELENKDLRGQVELFGEMLDK</sequence>
<name>A0A9C6WD31_ARADU</name>
<organism evidence="2 3">
    <name type="scientific">Arachis duranensis</name>
    <name type="common">Wild peanut</name>
    <dbReference type="NCBI Taxonomy" id="130453"/>
    <lineage>
        <taxon>Eukaryota</taxon>
        <taxon>Viridiplantae</taxon>
        <taxon>Streptophyta</taxon>
        <taxon>Embryophyta</taxon>
        <taxon>Tracheophyta</taxon>
        <taxon>Spermatophyta</taxon>
        <taxon>Magnoliopsida</taxon>
        <taxon>eudicotyledons</taxon>
        <taxon>Gunneridae</taxon>
        <taxon>Pentapetalae</taxon>
        <taxon>rosids</taxon>
        <taxon>fabids</taxon>
        <taxon>Fabales</taxon>
        <taxon>Fabaceae</taxon>
        <taxon>Papilionoideae</taxon>
        <taxon>50 kb inversion clade</taxon>
        <taxon>dalbergioids sensu lato</taxon>
        <taxon>Dalbergieae</taxon>
        <taxon>Pterocarpus clade</taxon>
        <taxon>Arachis</taxon>
    </lineage>
</organism>
<reference evidence="2" key="1">
    <citation type="journal article" date="2016" name="Nat. Genet.">
        <title>The genome sequences of Arachis duranensis and Arachis ipaensis, the diploid ancestors of cultivated peanut.</title>
        <authorList>
            <person name="Bertioli D.J."/>
            <person name="Cannon S.B."/>
            <person name="Froenicke L."/>
            <person name="Huang G."/>
            <person name="Farmer A.D."/>
            <person name="Cannon E.K."/>
            <person name="Liu X."/>
            <person name="Gao D."/>
            <person name="Clevenger J."/>
            <person name="Dash S."/>
            <person name="Ren L."/>
            <person name="Moretzsohn M.C."/>
            <person name="Shirasawa K."/>
            <person name="Huang W."/>
            <person name="Vidigal B."/>
            <person name="Abernathy B."/>
            <person name="Chu Y."/>
            <person name="Niederhuth C.E."/>
            <person name="Umale P."/>
            <person name="Araujo A.C."/>
            <person name="Kozik A."/>
            <person name="Kim K.D."/>
            <person name="Burow M.D."/>
            <person name="Varshney R.K."/>
            <person name="Wang X."/>
            <person name="Zhang X."/>
            <person name="Barkley N."/>
            <person name="Guimaraes P.M."/>
            <person name="Isobe S."/>
            <person name="Guo B."/>
            <person name="Liao B."/>
            <person name="Stalker H.T."/>
            <person name="Schmitz R.J."/>
            <person name="Scheffler B.E."/>
            <person name="Leal-Bertioli S.C."/>
            <person name="Xun X."/>
            <person name="Jackson S.A."/>
            <person name="Michelmore R."/>
            <person name="Ozias-Akins P."/>
        </authorList>
    </citation>
    <scope>NUCLEOTIDE SEQUENCE [LARGE SCALE GENOMIC DNA]</scope>
    <source>
        <strain evidence="2">cv. V14167</strain>
    </source>
</reference>
<proteinExistence type="predicted"/>
<gene>
    <name evidence="3" type="primary">LOC127741687</name>
</gene>
<feature type="domain" description="Ribonuclease H1 N-terminal" evidence="1">
    <location>
        <begin position="10"/>
        <end position="52"/>
    </location>
</feature>
<dbReference type="SUPFAM" id="SSF55658">
    <property type="entry name" value="L9 N-domain-like"/>
    <property type="match status" value="1"/>
</dbReference>
<evidence type="ECO:0000313" key="3">
    <source>
        <dbReference type="RefSeq" id="XP_052110762.1"/>
    </source>
</evidence>
<dbReference type="Gene3D" id="3.40.970.10">
    <property type="entry name" value="Ribonuclease H1, N-terminal domain"/>
    <property type="match status" value="1"/>
</dbReference>
<reference evidence="3" key="2">
    <citation type="submission" date="2025-08" db="UniProtKB">
        <authorList>
            <consortium name="RefSeq"/>
        </authorList>
    </citation>
    <scope>IDENTIFICATION</scope>
    <source>
        <tissue evidence="3">Whole plant</tissue>
    </source>
</reference>
<evidence type="ECO:0000313" key="2">
    <source>
        <dbReference type="Proteomes" id="UP000515211"/>
    </source>
</evidence>
<dbReference type="GeneID" id="127741687"/>
<dbReference type="InterPro" id="IPR037056">
    <property type="entry name" value="RNase_H1_N_sf"/>
</dbReference>
<dbReference type="InterPro" id="IPR009027">
    <property type="entry name" value="Ribosomal_bL9/RNase_H1_N"/>
</dbReference>
<dbReference type="Proteomes" id="UP000515211">
    <property type="component" value="Chromosome 9"/>
</dbReference>
<dbReference type="KEGG" id="adu:127741687"/>
<protein>
    <submittedName>
        <fullName evidence="3">Uncharacterized protein LOC127741687</fullName>
    </submittedName>
</protein>
<dbReference type="InterPro" id="IPR011320">
    <property type="entry name" value="RNase_H1_N"/>
</dbReference>
<dbReference type="AlphaFoldDB" id="A0A9C6WD31"/>